<dbReference type="GO" id="GO:0046872">
    <property type="term" value="F:metal ion binding"/>
    <property type="evidence" value="ECO:0007669"/>
    <property type="project" value="UniProtKB-KW"/>
</dbReference>
<dbReference type="GO" id="GO:0005737">
    <property type="term" value="C:cytoplasm"/>
    <property type="evidence" value="ECO:0007669"/>
    <property type="project" value="UniProtKB-ARBA"/>
</dbReference>
<dbReference type="Pfam" id="PF06902">
    <property type="entry name" value="Fer4_19"/>
    <property type="match status" value="1"/>
</dbReference>
<keyword evidence="1" id="KW-0001">2Fe-2S</keyword>
<evidence type="ECO:0000313" key="7">
    <source>
        <dbReference type="Proteomes" id="UP000255317"/>
    </source>
</evidence>
<evidence type="ECO:0000256" key="3">
    <source>
        <dbReference type="ARBA" id="ARBA00023004"/>
    </source>
</evidence>
<comment type="caution">
    <text evidence="6">The sequence shown here is derived from an EMBL/GenBank/DDBJ whole genome shotgun (WGS) entry which is preliminary data.</text>
</comment>
<evidence type="ECO:0000256" key="4">
    <source>
        <dbReference type="ARBA" id="ARBA00023014"/>
    </source>
</evidence>
<evidence type="ECO:0000313" key="6">
    <source>
        <dbReference type="EMBL" id="RDK84661.1"/>
    </source>
</evidence>
<keyword evidence="3" id="KW-0408">Iron</keyword>
<protein>
    <submittedName>
        <fullName evidence="6">Putative Fe-S cluster protein YjdI</fullName>
    </submittedName>
</protein>
<keyword evidence="4" id="KW-0411">Iron-sulfur</keyword>
<reference evidence="6 7" key="1">
    <citation type="submission" date="2018-07" db="EMBL/GenBank/DDBJ databases">
        <title>Genomic Encyclopedia of Type Strains, Phase IV (KMG-IV): sequencing the most valuable type-strain genomes for metagenomic binning, comparative biology and taxonomic classification.</title>
        <authorList>
            <person name="Goeker M."/>
        </authorList>
    </citation>
    <scope>NUCLEOTIDE SEQUENCE [LARGE SCALE GENOMIC DNA]</scope>
    <source>
        <strain evidence="6 7">DSM 101478</strain>
    </source>
</reference>
<evidence type="ECO:0000256" key="1">
    <source>
        <dbReference type="ARBA" id="ARBA00022714"/>
    </source>
</evidence>
<dbReference type="Gene3D" id="3.40.5.90">
    <property type="entry name" value="CDGSH iron-sulfur domain, mitoNEET-type"/>
    <property type="match status" value="1"/>
</dbReference>
<feature type="domain" description="Iron-binding zinc finger CDGSH type" evidence="5">
    <location>
        <begin position="99"/>
        <end position="138"/>
    </location>
</feature>
<gene>
    <name evidence="6" type="ORF">C8D94_10433</name>
</gene>
<organism evidence="6 7">
    <name type="scientific">Marinirhabdus gelatinilytica</name>
    <dbReference type="NCBI Taxonomy" id="1703343"/>
    <lineage>
        <taxon>Bacteria</taxon>
        <taxon>Pseudomonadati</taxon>
        <taxon>Bacteroidota</taxon>
        <taxon>Flavobacteriia</taxon>
        <taxon>Flavobacteriales</taxon>
        <taxon>Flavobacteriaceae</taxon>
    </lineage>
</organism>
<proteinExistence type="predicted"/>
<dbReference type="InterPro" id="IPR042216">
    <property type="entry name" value="MitoNEET_CISD"/>
</dbReference>
<keyword evidence="7" id="KW-1185">Reference proteome</keyword>
<dbReference type="InterPro" id="IPR018967">
    <property type="entry name" value="FeS-contain_CDGSH-typ"/>
</dbReference>
<dbReference type="Pfam" id="PF09360">
    <property type="entry name" value="zf-CDGSH"/>
    <property type="match status" value="1"/>
</dbReference>
<dbReference type="OrthoDB" id="9795032at2"/>
<keyword evidence="2" id="KW-0479">Metal-binding</keyword>
<dbReference type="SMART" id="SM00704">
    <property type="entry name" value="ZnF_CDGSH"/>
    <property type="match status" value="1"/>
</dbReference>
<dbReference type="RefSeq" id="WP_115124086.1">
    <property type="nucleotide sequence ID" value="NZ_QRAO01000004.1"/>
</dbReference>
<accession>A0A370Q8H0</accession>
<dbReference type="AlphaFoldDB" id="A0A370Q8H0"/>
<sequence length="138" mass="15323">MEKVKEYTNGKVTVVWKPELCIHSAKCVHDLPEVFKPKDKPWVQVENATTSDIVATVKGCPSGALSYFMNEIGPAEIDTEMKKETTKIEVMKNGPLMVLGSVAITHDDGREELKEKRTAFCRCGHSNNQPFCDGSHNA</sequence>
<dbReference type="GO" id="GO:0051537">
    <property type="term" value="F:2 iron, 2 sulfur cluster binding"/>
    <property type="evidence" value="ECO:0007669"/>
    <property type="project" value="UniProtKB-KW"/>
</dbReference>
<name>A0A370Q8H0_9FLAO</name>
<dbReference type="InterPro" id="IPR010693">
    <property type="entry name" value="Divergent_4Fe-4S_mono-cluster"/>
</dbReference>
<dbReference type="EMBL" id="QRAO01000004">
    <property type="protein sequence ID" value="RDK84661.1"/>
    <property type="molecule type" value="Genomic_DNA"/>
</dbReference>
<evidence type="ECO:0000259" key="5">
    <source>
        <dbReference type="SMART" id="SM00704"/>
    </source>
</evidence>
<evidence type="ECO:0000256" key="2">
    <source>
        <dbReference type="ARBA" id="ARBA00022723"/>
    </source>
</evidence>
<dbReference type="Proteomes" id="UP000255317">
    <property type="component" value="Unassembled WGS sequence"/>
</dbReference>